<evidence type="ECO:0000313" key="2">
    <source>
        <dbReference type="EMBL" id="AEI96004.1"/>
    </source>
</evidence>
<feature type="transmembrane region" description="Helical" evidence="1">
    <location>
        <begin position="312"/>
        <end position="332"/>
    </location>
</feature>
<accession>F7ZFJ9</accession>
<protein>
    <submittedName>
        <fullName evidence="2">Uncharacterized protein</fullName>
    </submittedName>
</protein>
<dbReference type="HOGENOM" id="CLU_538491_0_0_5"/>
<keyword evidence="1" id="KW-1133">Transmembrane helix</keyword>
<dbReference type="AlphaFoldDB" id="F7ZFJ9"/>
<evidence type="ECO:0000313" key="3">
    <source>
        <dbReference type="Proteomes" id="UP000001353"/>
    </source>
</evidence>
<keyword evidence="1" id="KW-0812">Transmembrane</keyword>
<dbReference type="RefSeq" id="WP_013963883.1">
    <property type="nucleotide sequence ID" value="NC_015730.1"/>
</dbReference>
<name>F7ZFJ9_ROSLO</name>
<feature type="transmembrane region" description="Helical" evidence="1">
    <location>
        <begin position="252"/>
        <end position="277"/>
    </location>
</feature>
<proteinExistence type="predicted"/>
<dbReference type="Proteomes" id="UP000001353">
    <property type="component" value="Chromosome"/>
</dbReference>
<sequence>MSRDQAQPADQTQALQNIFDTQPWFVRIGRRFWGVDPFVVLFIAVFLGVVPIVAAVYVLNLGDVTHYILRGTVEAAPCPDDLVGTDQCLEKQVGYGHALNWWPSLSIMMPLAFFFAFTSVQNLQRTFRQMIQDRMFCNRDWQFDLSDTSSEMNRGVSRMVRLIWTCFSLAGMVVALLVGTVVVLDWYCVVHMPLMTGDLLTASGITIPAVCQDTSGQEVDWSIAAIFAQATQITAPTDMRSPSFAMNWGFSAYVYALLLVELCLLMIYYCYVLALALTIQRLRNGAFDLWLVPKLSSQDPNGRMGFENLEQIFRPCIYVTIISFLVAFAMRIQNEFLRQTEFENIYQFLFQDFIVALRDIFTPSLESFAGFFADLFGDIQTFTSAIDVTGFRDPNSLVGGPLVLIVLSMVTVVLAVVLRDTAKEARDRVSRALDDPDKKQAVIDFYGLDEAALRDKLGDMKVWPLSWPKMQQSIRMLILGVVCFVLYQVAFIWAGLMLIQMLKGKLGREVEG</sequence>
<feature type="transmembrane region" description="Helical" evidence="1">
    <location>
        <begin position="397"/>
        <end position="418"/>
    </location>
</feature>
<feature type="transmembrane region" description="Helical" evidence="1">
    <location>
        <begin position="101"/>
        <end position="120"/>
    </location>
</feature>
<dbReference type="KEGG" id="rli:RLO149_c041080"/>
<gene>
    <name evidence="2" type="ordered locus">RLO149_c041080</name>
</gene>
<dbReference type="OrthoDB" id="7835206at2"/>
<organism evidence="2 3">
    <name type="scientific">Roseobacter litoralis (strain ATCC 49566 / DSM 6996 / JCM 21268 / NBRC 15278 / OCh 149)</name>
    <dbReference type="NCBI Taxonomy" id="391595"/>
    <lineage>
        <taxon>Bacteria</taxon>
        <taxon>Pseudomonadati</taxon>
        <taxon>Pseudomonadota</taxon>
        <taxon>Alphaproteobacteria</taxon>
        <taxon>Rhodobacterales</taxon>
        <taxon>Roseobacteraceae</taxon>
        <taxon>Roseobacter</taxon>
    </lineage>
</organism>
<reference evidence="2 3" key="1">
    <citation type="journal article" date="2011" name="BMC Genomics">
        <title>Comparative genome analysis and genome-guided physiological analysis of Roseobacter litoralis.</title>
        <authorList>
            <person name="Kalhoefer D."/>
            <person name="Thole S."/>
            <person name="Voget S."/>
            <person name="Lehmann R."/>
            <person name="Liesegang H."/>
            <person name="Wollher A."/>
            <person name="Daniel R."/>
            <person name="Simon M."/>
            <person name="Brinkhoff T."/>
        </authorList>
    </citation>
    <scope>NUCLEOTIDE SEQUENCE [LARGE SCALE GENOMIC DNA]</scope>
    <source>
        <strain evidence="3">ATCC 49566 / DSM 6996 / JCM 21268 / NBRC 15278 / OCh 149</strain>
    </source>
</reference>
<feature type="transmembrane region" description="Helical" evidence="1">
    <location>
        <begin position="38"/>
        <end position="59"/>
    </location>
</feature>
<dbReference type="EMBL" id="CP002623">
    <property type="protein sequence ID" value="AEI96004.1"/>
    <property type="molecule type" value="Genomic_DNA"/>
</dbReference>
<evidence type="ECO:0000256" key="1">
    <source>
        <dbReference type="SAM" id="Phobius"/>
    </source>
</evidence>
<dbReference type="eggNOG" id="ENOG502ZYF7">
    <property type="taxonomic scope" value="Bacteria"/>
</dbReference>
<keyword evidence="1" id="KW-0472">Membrane</keyword>
<feature type="transmembrane region" description="Helical" evidence="1">
    <location>
        <begin position="476"/>
        <end position="499"/>
    </location>
</feature>
<keyword evidence="3" id="KW-1185">Reference proteome</keyword>
<feature type="transmembrane region" description="Helical" evidence="1">
    <location>
        <begin position="162"/>
        <end position="187"/>
    </location>
</feature>